<name>A0AAU4K829_9NOCA</name>
<sequence length="140" mass="15278">MTPTDTVEHALDLLIAHDMRAFVELFAPDGVMEFPLATGDATSEVRGRSALHEYLDDYASILDIRSLDRIVHVTTDPEVVIAEFTADGVVVATDLPYRMVYIAVITVRDGAIVRYRDYWNPAAVVDIVGADAQLAGGRSA</sequence>
<dbReference type="AlphaFoldDB" id="A0AAU4K829"/>
<dbReference type="Pfam" id="PF12680">
    <property type="entry name" value="SnoaL_2"/>
    <property type="match status" value="1"/>
</dbReference>
<gene>
    <name evidence="2" type="ORF">OG579_10550</name>
</gene>
<dbReference type="Proteomes" id="UP001432128">
    <property type="component" value="Chromosome"/>
</dbReference>
<evidence type="ECO:0000313" key="2">
    <source>
        <dbReference type="EMBL" id="WUM22167.1"/>
    </source>
</evidence>
<dbReference type="KEGG" id="whr:OG579_10550"/>
<dbReference type="EMBL" id="CP108021">
    <property type="protein sequence ID" value="WUM22167.1"/>
    <property type="molecule type" value="Genomic_DNA"/>
</dbReference>
<evidence type="ECO:0000259" key="1">
    <source>
        <dbReference type="Pfam" id="PF12680"/>
    </source>
</evidence>
<dbReference type="InterPro" id="IPR032710">
    <property type="entry name" value="NTF2-like_dom_sf"/>
</dbReference>
<dbReference type="SUPFAM" id="SSF54427">
    <property type="entry name" value="NTF2-like"/>
    <property type="match status" value="1"/>
</dbReference>
<dbReference type="Gene3D" id="3.10.450.50">
    <property type="match status" value="1"/>
</dbReference>
<accession>A0AAU4K829</accession>
<feature type="domain" description="SnoaL-like" evidence="1">
    <location>
        <begin position="7"/>
        <end position="115"/>
    </location>
</feature>
<dbReference type="RefSeq" id="WP_328859092.1">
    <property type="nucleotide sequence ID" value="NZ_CP108021.1"/>
</dbReference>
<proteinExistence type="predicted"/>
<protein>
    <submittedName>
        <fullName evidence="2">Nuclear transport factor 2 family protein</fullName>
    </submittedName>
</protein>
<dbReference type="InterPro" id="IPR037401">
    <property type="entry name" value="SnoaL-like"/>
</dbReference>
<reference evidence="2 3" key="1">
    <citation type="submission" date="2022-10" db="EMBL/GenBank/DDBJ databases">
        <title>The complete genomes of actinobacterial strains from the NBC collection.</title>
        <authorList>
            <person name="Joergensen T.S."/>
            <person name="Alvarez Arevalo M."/>
            <person name="Sterndorff E.B."/>
            <person name="Faurdal D."/>
            <person name="Vuksanovic O."/>
            <person name="Mourched A.-S."/>
            <person name="Charusanti P."/>
            <person name="Shaw S."/>
            <person name="Blin K."/>
            <person name="Weber T."/>
        </authorList>
    </citation>
    <scope>NUCLEOTIDE SEQUENCE [LARGE SCALE GENOMIC DNA]</scope>
    <source>
        <strain evidence="2 3">NBC_00319</strain>
    </source>
</reference>
<keyword evidence="3" id="KW-1185">Reference proteome</keyword>
<organism evidence="2 3">
    <name type="scientific">Williamsia herbipolensis</name>
    <dbReference type="NCBI Taxonomy" id="1603258"/>
    <lineage>
        <taxon>Bacteria</taxon>
        <taxon>Bacillati</taxon>
        <taxon>Actinomycetota</taxon>
        <taxon>Actinomycetes</taxon>
        <taxon>Mycobacteriales</taxon>
        <taxon>Nocardiaceae</taxon>
        <taxon>Williamsia</taxon>
    </lineage>
</organism>
<evidence type="ECO:0000313" key="3">
    <source>
        <dbReference type="Proteomes" id="UP001432128"/>
    </source>
</evidence>